<organism evidence="2">
    <name type="scientific">Cyprideis torosa</name>
    <dbReference type="NCBI Taxonomy" id="163714"/>
    <lineage>
        <taxon>Eukaryota</taxon>
        <taxon>Metazoa</taxon>
        <taxon>Ecdysozoa</taxon>
        <taxon>Arthropoda</taxon>
        <taxon>Crustacea</taxon>
        <taxon>Oligostraca</taxon>
        <taxon>Ostracoda</taxon>
        <taxon>Podocopa</taxon>
        <taxon>Podocopida</taxon>
        <taxon>Cytherocopina</taxon>
        <taxon>Cytheroidea</taxon>
        <taxon>Cytherideidae</taxon>
        <taxon>Cyprideis</taxon>
    </lineage>
</organism>
<dbReference type="PANTHER" id="PTHR45662">
    <property type="entry name" value="PHOSPHATIDYLINOSITIDE PHOSPHATASE SAC1"/>
    <property type="match status" value="1"/>
</dbReference>
<reference evidence="2" key="1">
    <citation type="submission" date="2020-11" db="EMBL/GenBank/DDBJ databases">
        <authorList>
            <person name="Tran Van P."/>
        </authorList>
    </citation>
    <scope>NUCLEOTIDE SEQUENCE</scope>
</reference>
<feature type="compositionally biased region" description="Low complexity" evidence="1">
    <location>
        <begin position="177"/>
        <end position="194"/>
    </location>
</feature>
<name>A0A7R8WRH5_9CRUS</name>
<accession>A0A7R8WRH5</accession>
<dbReference type="PROSITE" id="PS50275">
    <property type="entry name" value="SAC"/>
    <property type="match status" value="1"/>
</dbReference>
<dbReference type="EMBL" id="OB666741">
    <property type="protein sequence ID" value="CAD7233671.1"/>
    <property type="molecule type" value="Genomic_DNA"/>
</dbReference>
<proteinExistence type="predicted"/>
<dbReference type="GO" id="GO:0046856">
    <property type="term" value="P:phosphatidylinositol dephosphorylation"/>
    <property type="evidence" value="ECO:0007669"/>
    <property type="project" value="TreeGrafter"/>
</dbReference>
<sequence>MEVLQSEEHVILVKDGHSLWYPRAPDGVPVAKRASHLGSIVGDVICLGTAHLLLGRVEIQDGSPYLLLVGEQAAVGAVPSVGEVYRVCRVTAVPLLPEETDPSPPLSEDFCRQLQPCNKHPGLKTVASTGGVRGFFSSGGEAVGEKGKALIGRAVKSASNSLASATNQVTLKIRETSSSSSLSSSSASLGGSVRPRQRERFFRRRGEEMMRLLNEPNSLFFCPGDGDLTRSIQDVNQPSYDPSLPLFKRADDRYFWNRVLMEHLLEALDETSASQWVIPVVMGYVEVATREIDLLGPLHPVPQDK</sequence>
<dbReference type="GO" id="GO:2001135">
    <property type="term" value="P:regulation of endocytic recycling"/>
    <property type="evidence" value="ECO:0007669"/>
    <property type="project" value="TreeGrafter"/>
</dbReference>
<dbReference type="AlphaFoldDB" id="A0A7R8WRH5"/>
<feature type="region of interest" description="Disordered" evidence="1">
    <location>
        <begin position="174"/>
        <end position="195"/>
    </location>
</feature>
<evidence type="ECO:0000256" key="1">
    <source>
        <dbReference type="SAM" id="MobiDB-lite"/>
    </source>
</evidence>
<dbReference type="OrthoDB" id="405996at2759"/>
<feature type="non-terminal residue" evidence="2">
    <location>
        <position position="1"/>
    </location>
</feature>
<dbReference type="InterPro" id="IPR002013">
    <property type="entry name" value="SAC_dom"/>
</dbReference>
<dbReference type="PANTHER" id="PTHR45662:SF8">
    <property type="entry name" value="PHOSPHATIDYLINOSITIDE PHOSPHATASE SAC2"/>
    <property type="match status" value="1"/>
</dbReference>
<dbReference type="GO" id="GO:0005769">
    <property type="term" value="C:early endosome"/>
    <property type="evidence" value="ECO:0007669"/>
    <property type="project" value="TreeGrafter"/>
</dbReference>
<gene>
    <name evidence="2" type="ORF">CTOB1V02_LOCUS11492</name>
</gene>
<evidence type="ECO:0000313" key="2">
    <source>
        <dbReference type="EMBL" id="CAD7233671.1"/>
    </source>
</evidence>
<dbReference type="GO" id="GO:0045334">
    <property type="term" value="C:clathrin-coated endocytic vesicle"/>
    <property type="evidence" value="ECO:0007669"/>
    <property type="project" value="TreeGrafter"/>
</dbReference>
<protein>
    <submittedName>
        <fullName evidence="2">Uncharacterized protein</fullName>
    </submittedName>
</protein>
<dbReference type="Pfam" id="PF02383">
    <property type="entry name" value="Syja_N"/>
    <property type="match status" value="1"/>
</dbReference>
<dbReference type="GO" id="GO:0043812">
    <property type="term" value="F:phosphatidylinositol-4-phosphate phosphatase activity"/>
    <property type="evidence" value="ECO:0007669"/>
    <property type="project" value="TreeGrafter"/>
</dbReference>